<accession>A0A9N9L3B4</accession>
<feature type="region of interest" description="Disordered" evidence="1">
    <location>
        <begin position="169"/>
        <end position="215"/>
    </location>
</feature>
<feature type="compositionally biased region" description="Pro residues" evidence="1">
    <location>
        <begin position="300"/>
        <end position="311"/>
    </location>
</feature>
<feature type="region of interest" description="Disordered" evidence="1">
    <location>
        <begin position="19"/>
        <end position="138"/>
    </location>
</feature>
<dbReference type="OrthoDB" id="5324692at2759"/>
<sequence length="1552" mass="171649">MSSNNISGMFKTLKTQVKTEVGKLVQPRPQQPLNTGGPQQQRPPQAYGQQQQQYPSGPNSNAGNQPQQSQHYAQVQYQTQPQQQQPQNVQYVTSPQIPQQHPQLAQGQVYSSTPQPQMQSQFQVPLSSQPSHSQAQLQQYAPNPQVHNPQTMTFPQQTQNQFQPQYQIQQHMQVGHSPQISSSAPVSLNQIPSQSQPFAPQFQQNTQAQQQPLATGSHGLSNIQEQERRQSQAYNQPQNLHPQAVTPQPYQNATPSLLQHTPPQSQMQSPVASLARLSLYNQSPVQQQTSNVTSHQSYQPIPPMGPPPPPLVQSSPPAQQFNQAQVPQHHQQYMGQALPATTISHTQQQAHQQFAPQEQMYNSIPSTRSPAPQLNQYQPITQEYAQPHVQSQTHTPSPTQIASQPHRQSQQYISSMQTPVQIQAQPLQYTVSSGQIQSQPQVQPQYITTSAQNYQATPVNMQNIYSFPGQTSSPIVQHQQNTPSPTQQLLSQSSSPQSQFHSQVRNSIRRKPHPSQSPKQTQVPQTVPQTTDLPHATIQSQVQTTVVENQAGTESNIFLTQSHVTSPRDDPSGYHSQIQEGTPPTQAQFPSPPNDTSLHLSPKQEPIELSAQPEQQVRKTGVEMTTGHESQNVIAAMDPPQIESEFRPIETVAPKPIHPPAPIEQYVPSSPPQISSKESVEAHTDAVINLANSGSPPISTQVFKQQADAKPPGDVEPLLMSGPVAIQPQMQPINTDLAANIGGSPMQIPPTQLPKQETPKPLPHYQAFSPSSQLQPLPLSESMPTQFQGPDDHSIHPVGQHQYQPYSPLAVAQPSDSRGFIPQYQPQAHPEPQPTNGYQNYDPYLTKENRAPIPPPGPPPLHLQNQTPPPGFARQLQEAEPQKQAQEINEARGFSQSREMPHTVHLTQHELKLPPCSGKKAVLTKYTKFYVPINSLVPRLDPSVQELSHAICETCYLTQFSPIASFATALELYNSPDIAKPKSQDVPVPSSRAVCQFGLNPSLLGTFRDHCLPQNSLSAFISSIGTLNSLPQCPGNDPIDGGEYYTALAIPGSSFCVRCFDSYIKPSSFGSHFTMKLNEPGQKWTCDNGRSPGFPSRLLETHLSVPIPDFDSLTHELNGCLQALPCAGVGKQINAGPGGRVIVYSTPEADIDICSECFYSRVKMTSMEQHFKLAEHDSTASSVTCDLASGVSKFLFMIALQANDLQIWQQCLHKFNRLPKCEGVKGVGEEIIEQQNTELGEEGKWYHITEYPNIEACPSCFHVIISPLGASHLFSPITRQLRAGMVRTCNFSIGNGGIISSSPDDFPNTLEFRGFILRHLLEIAWESNHQDFAPFLSIAKSLSECAPPCGSNARGYKSPNGRRWFGHVAMNASDDNDTTIVMCQECFETHVKDTCLEPFLGTDLTDQVYAGDTQNQKEAFCGPFSMVSKQALKRAREEGDWRVFARHWNRRQRVRDETLPMINLLRAEFESQNMLKMTAMQSAMLVRGGASISEIVGTDGYNHGNSIVGFGFQSSAGVDAAMWQRDADNTKWGDASHMMKIAMLEAQWKEVE</sequence>
<feature type="region of interest" description="Disordered" evidence="1">
    <location>
        <begin position="563"/>
        <end position="601"/>
    </location>
</feature>
<reference evidence="2" key="1">
    <citation type="submission" date="2021-07" db="EMBL/GenBank/DDBJ databases">
        <authorList>
            <person name="Durling M."/>
        </authorList>
    </citation>
    <scope>NUCLEOTIDE SEQUENCE</scope>
</reference>
<evidence type="ECO:0000313" key="3">
    <source>
        <dbReference type="Proteomes" id="UP000696280"/>
    </source>
</evidence>
<dbReference type="Proteomes" id="UP000696280">
    <property type="component" value="Unassembled WGS sequence"/>
</dbReference>
<gene>
    <name evidence="2" type="ORF">HYFRA_00011404</name>
</gene>
<feature type="region of interest" description="Disordered" evidence="1">
    <location>
        <begin position="284"/>
        <end position="332"/>
    </location>
</feature>
<comment type="caution">
    <text evidence="2">The sequence shown here is derived from an EMBL/GenBank/DDBJ whole genome shotgun (WGS) entry which is preliminary data.</text>
</comment>
<dbReference type="EMBL" id="CAJVRL010000079">
    <property type="protein sequence ID" value="CAG8957423.1"/>
    <property type="molecule type" value="Genomic_DNA"/>
</dbReference>
<feature type="region of interest" description="Disordered" evidence="1">
    <location>
        <begin position="239"/>
        <end position="271"/>
    </location>
</feature>
<feature type="compositionally biased region" description="Low complexity" evidence="1">
    <location>
        <begin position="148"/>
        <end position="162"/>
    </location>
</feature>
<feature type="compositionally biased region" description="Polar residues" evidence="1">
    <location>
        <begin position="321"/>
        <end position="332"/>
    </location>
</feature>
<protein>
    <submittedName>
        <fullName evidence="2">Uncharacterized protein</fullName>
    </submittedName>
</protein>
<organism evidence="2 3">
    <name type="scientific">Hymenoscyphus fraxineus</name>
    <dbReference type="NCBI Taxonomy" id="746836"/>
    <lineage>
        <taxon>Eukaryota</taxon>
        <taxon>Fungi</taxon>
        <taxon>Dikarya</taxon>
        <taxon>Ascomycota</taxon>
        <taxon>Pezizomycotina</taxon>
        <taxon>Leotiomycetes</taxon>
        <taxon>Helotiales</taxon>
        <taxon>Helotiaceae</taxon>
        <taxon>Hymenoscyphus</taxon>
    </lineage>
</organism>
<feature type="compositionally biased region" description="Low complexity" evidence="1">
    <location>
        <begin position="482"/>
        <end position="499"/>
    </location>
</feature>
<feature type="compositionally biased region" description="Low complexity" evidence="1">
    <location>
        <begin position="65"/>
        <end position="92"/>
    </location>
</feature>
<name>A0A9N9L3B4_9HELO</name>
<feature type="region of interest" description="Disordered" evidence="1">
    <location>
        <begin position="387"/>
        <end position="414"/>
    </location>
</feature>
<evidence type="ECO:0000256" key="1">
    <source>
        <dbReference type="SAM" id="MobiDB-lite"/>
    </source>
</evidence>
<feature type="compositionally biased region" description="Polar residues" evidence="1">
    <location>
        <begin position="465"/>
        <end position="481"/>
    </location>
</feature>
<feature type="compositionally biased region" description="Polar residues" evidence="1">
    <location>
        <begin position="93"/>
        <end position="138"/>
    </location>
</feature>
<feature type="compositionally biased region" description="Polar residues" evidence="1">
    <location>
        <begin position="574"/>
        <end position="599"/>
    </location>
</feature>
<evidence type="ECO:0000313" key="2">
    <source>
        <dbReference type="EMBL" id="CAG8957423.1"/>
    </source>
</evidence>
<feature type="compositionally biased region" description="Low complexity" evidence="1">
    <location>
        <begin position="514"/>
        <end position="529"/>
    </location>
</feature>
<feature type="compositionally biased region" description="Pro residues" evidence="1">
    <location>
        <begin position="852"/>
        <end position="871"/>
    </location>
</feature>
<feature type="compositionally biased region" description="Polar residues" evidence="1">
    <location>
        <begin position="284"/>
        <end position="295"/>
    </location>
</feature>
<keyword evidence="3" id="KW-1185">Reference proteome</keyword>
<feature type="region of interest" description="Disordered" evidence="1">
    <location>
        <begin position="745"/>
        <end position="873"/>
    </location>
</feature>
<proteinExistence type="predicted"/>
<feature type="compositionally biased region" description="Low complexity" evidence="1">
    <location>
        <begin position="769"/>
        <end position="780"/>
    </location>
</feature>
<feature type="compositionally biased region" description="Low complexity" evidence="1">
    <location>
        <begin position="36"/>
        <end position="58"/>
    </location>
</feature>
<feature type="compositionally biased region" description="Polar residues" evidence="1">
    <location>
        <begin position="176"/>
        <end position="189"/>
    </location>
</feature>
<feature type="region of interest" description="Disordered" evidence="1">
    <location>
        <begin position="465"/>
        <end position="529"/>
    </location>
</feature>
<feature type="region of interest" description="Disordered" evidence="1">
    <location>
        <begin position="143"/>
        <end position="162"/>
    </location>
</feature>
<feature type="compositionally biased region" description="Low complexity" evidence="1">
    <location>
        <begin position="190"/>
        <end position="215"/>
    </location>
</feature>